<comment type="caution">
    <text evidence="1">The sequence shown here is derived from an EMBL/GenBank/DDBJ whole genome shotgun (WGS) entry which is preliminary data.</text>
</comment>
<gene>
    <name evidence="1" type="ORF">PEGY_LOCUS6732</name>
</gene>
<sequence>MIQVFGGGLSDLDNHQITIDICSDLLKYGGYMTRSALDWRHQENWFNPAYHAHRVDGRRVDNLFEDFTFRLVWKIADEKGLQDIDVPEELQPLAYRSKKLLAAKLRRDNDVYRWIKSYTRWPPGLALLLQSDHASIDGALTAACEANCEESVRLLINDHRCFIGKEDLELASFHPNPAIVDLIVNAFIDRRKRLQALAVAHLPREVIDQLNIRSDTLLNVHAYEAYTLLSAASVDLENLLERHTWSAFDCFGINLELASRLYDAGFRVTDNKTCLTNLWRATPPCTLEEFLQKAHWLILKGADVHHQGPSGSALHTLGKCVGSILQWLQPNDQEEDYHLEIQSLSDSSKALLKIIFLDNTRDKCECACSLTGCSPLTALLGGLFPTRIRGDSRKMVRILADLLSVVLDDFDAISLERYKNHLGAGILRFITFWSLDLTHTCLHEYREIKPEEIREIHDEEKSLILDLVSLLKQFSEEFEEHNLQLPSFIAGPWRTHMDSFLSSYRPHSIQEISQILETGVIIDEQIDQHHRP</sequence>
<evidence type="ECO:0000313" key="2">
    <source>
        <dbReference type="Proteomes" id="UP001154252"/>
    </source>
</evidence>
<dbReference type="Proteomes" id="UP001154252">
    <property type="component" value="Unassembled WGS sequence"/>
</dbReference>
<dbReference type="OrthoDB" id="1577640at2759"/>
<organism evidence="1 2">
    <name type="scientific">Penicillium egyptiacum</name>
    <dbReference type="NCBI Taxonomy" id="1303716"/>
    <lineage>
        <taxon>Eukaryota</taxon>
        <taxon>Fungi</taxon>
        <taxon>Dikarya</taxon>
        <taxon>Ascomycota</taxon>
        <taxon>Pezizomycotina</taxon>
        <taxon>Eurotiomycetes</taxon>
        <taxon>Eurotiomycetidae</taxon>
        <taxon>Eurotiales</taxon>
        <taxon>Aspergillaceae</taxon>
        <taxon>Penicillium</taxon>
    </lineage>
</organism>
<accession>A0A9W4KHI6</accession>
<keyword evidence="2" id="KW-1185">Reference proteome</keyword>
<protein>
    <submittedName>
        <fullName evidence="1">Uncharacterized protein</fullName>
    </submittedName>
</protein>
<reference evidence="1" key="1">
    <citation type="submission" date="2021-07" db="EMBL/GenBank/DDBJ databases">
        <authorList>
            <person name="Branca A.L. A."/>
        </authorList>
    </citation>
    <scope>NUCLEOTIDE SEQUENCE</scope>
</reference>
<dbReference type="EMBL" id="CAJVRC010000872">
    <property type="protein sequence ID" value="CAG8902134.1"/>
    <property type="molecule type" value="Genomic_DNA"/>
</dbReference>
<name>A0A9W4KHI6_9EURO</name>
<dbReference type="AlphaFoldDB" id="A0A9W4KHI6"/>
<proteinExistence type="predicted"/>
<evidence type="ECO:0000313" key="1">
    <source>
        <dbReference type="EMBL" id="CAG8902134.1"/>
    </source>
</evidence>